<dbReference type="InterPro" id="IPR001965">
    <property type="entry name" value="Znf_PHD"/>
</dbReference>
<dbReference type="PROSITE" id="PS51183">
    <property type="entry name" value="JMJN"/>
    <property type="match status" value="1"/>
</dbReference>
<evidence type="ECO:0000313" key="1">
    <source>
        <dbReference type="EMBL" id="CAI4044018.1"/>
    </source>
</evidence>
<dbReference type="Gene3D" id="3.30.40.10">
    <property type="entry name" value="Zinc/RING finger domain, C3HC4 (zinc finger)"/>
    <property type="match status" value="1"/>
</dbReference>
<dbReference type="InterPro" id="IPR003349">
    <property type="entry name" value="JmjN"/>
</dbReference>
<dbReference type="InterPro" id="IPR003347">
    <property type="entry name" value="JmjC_dom"/>
</dbReference>
<sequence>MEEIPTLHPTKQEFENPIDYLSNPHIRRLGIRYGMIKIIPPENFSPPLSIDVEGFTFQPRIQNLENLDLRNRCRLFFMKQLNNFNRSTRDPTKPMLKVPYSVVEYSGSAHASERLPKKVYFYDIFAELIKDRQAPTDTSQYSRRKLKFRDIFQIRDDSSLWKNISKKFKVPTDSLKQIFEGYIASYYIFLHSLKGNVHAALHNDQYPKSLLSDDEDNLDLGSDSEEDDDEACIICGRTDDPKGTILCDSCDKPFHMCCLTPPLEHVPAGDWICNTCIVGNGYYGFTQDTHYYSLLEFQNYCKKQHSKLLSGRKLSVNELEEMFWNFVTKDHQDALTTVKYGADIHNESPGQITGFPTRAFIPKNLNEDETKDYLRYCDHPMNLTNLPMAHNSLLPLFERNISGMTIPWIYIGSLFSTFCWHMEDQYTLSANYQHQGDPKVWYSIPESGCAKFNDLLKDLSPDLFIKQPDLLHQLVTLISPYDSHFKKSGIPVYKAIQRSNQYIITFPKCYHAGFNTGYNFNEAVNFTMDFWLPYGFGAIMDYKSTQKPCVFDMFDLMINILDSYNKDTLSFNDAFARQCYSSLIVFYNAELKRIRKIQAVVPRQTLLAVNADADDDDGEHDIFCSQCKTICSMAFVLHQLNDTKSGRTYKRRKRNPLTIKQWNEISTTDRNLSVLCTQDFLKTLQNLKSSDDEEACIDDEFYLTKSLEDVDSLMKQVGVKLDK</sequence>
<dbReference type="SUPFAM" id="SSF57903">
    <property type="entry name" value="FYVE/PHD zinc finger"/>
    <property type="match status" value="1"/>
</dbReference>
<dbReference type="PANTHER" id="PTHR10694">
    <property type="entry name" value="LYSINE-SPECIFIC DEMETHYLASE"/>
    <property type="match status" value="1"/>
</dbReference>
<dbReference type="PANTHER" id="PTHR10694:SF33">
    <property type="entry name" value="LYSINE-SPECIFIC DEMETHYLASE 5"/>
    <property type="match status" value="1"/>
</dbReference>
<dbReference type="GO" id="GO:0006355">
    <property type="term" value="P:regulation of DNA-templated transcription"/>
    <property type="evidence" value="ECO:0007669"/>
    <property type="project" value="TreeGrafter"/>
</dbReference>
<dbReference type="SMART" id="SM00249">
    <property type="entry name" value="PHD"/>
    <property type="match status" value="1"/>
</dbReference>
<gene>
    <name evidence="1" type="primary">SKDI10G3190</name>
    <name evidence="1" type="ORF">SKDI_10G3190</name>
</gene>
<dbReference type="Pfam" id="PF02373">
    <property type="entry name" value="JmjC"/>
    <property type="match status" value="1"/>
</dbReference>
<dbReference type="InterPro" id="IPR011011">
    <property type="entry name" value="Znf_FYVE_PHD"/>
</dbReference>
<dbReference type="EMBL" id="OX365905">
    <property type="protein sequence ID" value="CAI4044018.1"/>
    <property type="molecule type" value="Genomic_DNA"/>
</dbReference>
<evidence type="ECO:0000313" key="2">
    <source>
        <dbReference type="Proteomes" id="UP001162087"/>
    </source>
</evidence>
<dbReference type="SMART" id="SM00558">
    <property type="entry name" value="JmjC"/>
    <property type="match status" value="1"/>
</dbReference>
<dbReference type="InterPro" id="IPR019787">
    <property type="entry name" value="Znf_PHD-finger"/>
</dbReference>
<dbReference type="Pfam" id="PF00628">
    <property type="entry name" value="PHD"/>
    <property type="match status" value="1"/>
</dbReference>
<dbReference type="GO" id="GO:0008270">
    <property type="term" value="F:zinc ion binding"/>
    <property type="evidence" value="ECO:0007669"/>
    <property type="project" value="UniProtKB-KW"/>
</dbReference>
<dbReference type="SUPFAM" id="SSF51197">
    <property type="entry name" value="Clavaminate synthase-like"/>
    <property type="match status" value="1"/>
</dbReference>
<name>A0AA35NGS7_SACK1</name>
<keyword evidence="2" id="KW-1185">Reference proteome</keyword>
<dbReference type="InterPro" id="IPR013083">
    <property type="entry name" value="Znf_RING/FYVE/PHD"/>
</dbReference>
<dbReference type="Gene3D" id="2.60.120.650">
    <property type="entry name" value="Cupin"/>
    <property type="match status" value="2"/>
</dbReference>
<accession>A0AA35NGS7</accession>
<proteinExistence type="predicted"/>
<dbReference type="Pfam" id="PF02375">
    <property type="entry name" value="JmjN"/>
    <property type="match status" value="1"/>
</dbReference>
<dbReference type="GO" id="GO:0000785">
    <property type="term" value="C:chromatin"/>
    <property type="evidence" value="ECO:0007669"/>
    <property type="project" value="TreeGrafter"/>
</dbReference>
<dbReference type="GO" id="GO:0005634">
    <property type="term" value="C:nucleus"/>
    <property type="evidence" value="ECO:0007669"/>
    <property type="project" value="UniProtKB-SubCell"/>
</dbReference>
<organism evidence="1 2">
    <name type="scientific">Saccharomyces kudriavzevii (strain ATCC MYA-4449 / AS 2.2408 / CBS 8840 / NBRC 1802 / NCYC 2889)</name>
    <name type="common">Yeast</name>
    <dbReference type="NCBI Taxonomy" id="226230"/>
    <lineage>
        <taxon>Eukaryota</taxon>
        <taxon>Fungi</taxon>
        <taxon>Dikarya</taxon>
        <taxon>Ascomycota</taxon>
        <taxon>Saccharomycotina</taxon>
        <taxon>Saccharomycetes</taxon>
        <taxon>Saccharomycetales</taxon>
        <taxon>Saccharomycetaceae</taxon>
        <taxon>Saccharomyces</taxon>
    </lineage>
</organism>
<protein>
    <submittedName>
        <fullName evidence="1">Uncharacterized protein</fullName>
    </submittedName>
</protein>
<reference evidence="1" key="1">
    <citation type="submission" date="2022-10" db="EMBL/GenBank/DDBJ databases">
        <authorList>
            <person name="Byrne P K."/>
        </authorList>
    </citation>
    <scope>NUCLEOTIDE SEQUENCE</scope>
    <source>
        <strain evidence="1">IFO1802</strain>
    </source>
</reference>
<dbReference type="GO" id="GO:0034647">
    <property type="term" value="F:histone H3K4me/H3K4me2/H3K4me3 demethylase activity"/>
    <property type="evidence" value="ECO:0007669"/>
    <property type="project" value="TreeGrafter"/>
</dbReference>
<dbReference type="InterPro" id="IPR019786">
    <property type="entry name" value="Zinc_finger_PHD-type_CS"/>
</dbReference>
<dbReference type="OrthoDB" id="1678912at2759"/>
<dbReference type="PROSITE" id="PS50016">
    <property type="entry name" value="ZF_PHD_2"/>
    <property type="match status" value="1"/>
</dbReference>
<dbReference type="CDD" id="cd15544">
    <property type="entry name" value="PHD_BAZ1A_like"/>
    <property type="match status" value="1"/>
</dbReference>
<dbReference type="Proteomes" id="UP001162087">
    <property type="component" value="Chromosome 10"/>
</dbReference>
<dbReference type="PROSITE" id="PS51184">
    <property type="entry name" value="JMJC"/>
    <property type="match status" value="1"/>
</dbReference>
<dbReference type="PROSITE" id="PS01359">
    <property type="entry name" value="ZF_PHD_1"/>
    <property type="match status" value="1"/>
</dbReference>
<dbReference type="SMART" id="SM00545">
    <property type="entry name" value="JmjN"/>
    <property type="match status" value="1"/>
</dbReference>